<comment type="caution">
    <text evidence="5">The sequence shown here is derived from an EMBL/GenBank/DDBJ whole genome shotgun (WGS) entry which is preliminary data.</text>
</comment>
<dbReference type="Proteomes" id="UP001419268">
    <property type="component" value="Unassembled WGS sequence"/>
</dbReference>
<name>A0AAP0E0M8_9MAGN</name>
<dbReference type="CDD" id="cd02440">
    <property type="entry name" value="AdoMet_MTases"/>
    <property type="match status" value="1"/>
</dbReference>
<evidence type="ECO:0000256" key="3">
    <source>
        <dbReference type="ARBA" id="ARBA00022679"/>
    </source>
</evidence>
<dbReference type="InterPro" id="IPR029063">
    <property type="entry name" value="SAM-dependent_MTases_sf"/>
</dbReference>
<gene>
    <name evidence="5" type="ORF">Scep_030887</name>
</gene>
<evidence type="ECO:0000256" key="1">
    <source>
        <dbReference type="ARBA" id="ARBA00008361"/>
    </source>
</evidence>
<dbReference type="Gene3D" id="3.40.50.150">
    <property type="entry name" value="Vaccinia Virus protein VP39"/>
    <property type="match status" value="1"/>
</dbReference>
<evidence type="ECO:0000259" key="4">
    <source>
        <dbReference type="Pfam" id="PF13847"/>
    </source>
</evidence>
<evidence type="ECO:0000313" key="5">
    <source>
        <dbReference type="EMBL" id="KAK9084416.1"/>
    </source>
</evidence>
<dbReference type="GO" id="GO:0008168">
    <property type="term" value="F:methyltransferase activity"/>
    <property type="evidence" value="ECO:0007669"/>
    <property type="project" value="UniProtKB-KW"/>
</dbReference>
<organism evidence="5 6">
    <name type="scientific">Stephania cephalantha</name>
    <dbReference type="NCBI Taxonomy" id="152367"/>
    <lineage>
        <taxon>Eukaryota</taxon>
        <taxon>Viridiplantae</taxon>
        <taxon>Streptophyta</taxon>
        <taxon>Embryophyta</taxon>
        <taxon>Tracheophyta</taxon>
        <taxon>Spermatophyta</taxon>
        <taxon>Magnoliopsida</taxon>
        <taxon>Ranunculales</taxon>
        <taxon>Menispermaceae</taxon>
        <taxon>Menispermoideae</taxon>
        <taxon>Cissampelideae</taxon>
        <taxon>Stephania</taxon>
    </lineage>
</organism>
<reference evidence="5 6" key="1">
    <citation type="submission" date="2024-01" db="EMBL/GenBank/DDBJ databases">
        <title>Genome assemblies of Stephania.</title>
        <authorList>
            <person name="Yang L."/>
        </authorList>
    </citation>
    <scope>NUCLEOTIDE SEQUENCE [LARGE SCALE GENOMIC DNA]</scope>
    <source>
        <strain evidence="5">JXDWG</strain>
        <tissue evidence="5">Leaf</tissue>
    </source>
</reference>
<dbReference type="Pfam" id="PF13847">
    <property type="entry name" value="Methyltransf_31"/>
    <property type="match status" value="1"/>
</dbReference>
<dbReference type="PANTHER" id="PTHR12176">
    <property type="entry name" value="SAM-DEPENDENT METHYLTRANSFERASE SUPERFAMILY PROTEIN"/>
    <property type="match status" value="1"/>
</dbReference>
<dbReference type="FunFam" id="3.40.50.150:FF:000224">
    <property type="entry name" value="S-adenosyl-L-methionine-dependent methyltransferases superfamily protein"/>
    <property type="match status" value="1"/>
</dbReference>
<keyword evidence="3" id="KW-0808">Transferase</keyword>
<keyword evidence="2" id="KW-0489">Methyltransferase</keyword>
<proteinExistence type="inferred from homology"/>
<dbReference type="PANTHER" id="PTHR12176:SF79">
    <property type="entry name" value="METHYLTRANSFERASE TYPE 11 DOMAIN-CONTAINING PROTEIN"/>
    <property type="match status" value="1"/>
</dbReference>
<dbReference type="InterPro" id="IPR051419">
    <property type="entry name" value="Lys/N-term_MeTrsfase_sf"/>
</dbReference>
<sequence>MSFNGKHRAYGDPSYWEKRYAKDPRPFDWYQNYPSLAPLIRLYLQPNSRVLVVGCGNSVFSEGMVEDGFEDVVNIDISSVVIEAMKKKYSDNAALKYIRMDVRDMSEFESSSFDAVIDKGTLDAIMCGNNSQENSIKMVEEIGRVLKDEGVYILISYGAPAIRLSVLRETCLWTIKLHVIEKFMVERRPNHETWELTNPVPLNEDGSSIEAALGKNLDAYYHCVYVCTKTGASITRLRMTLTDEGIRGGHLAKLKIYGY</sequence>
<dbReference type="GO" id="GO:0032259">
    <property type="term" value="P:methylation"/>
    <property type="evidence" value="ECO:0007669"/>
    <property type="project" value="UniProtKB-KW"/>
</dbReference>
<protein>
    <recommendedName>
        <fullName evidence="4">Methyltransferase domain-containing protein</fullName>
    </recommendedName>
</protein>
<accession>A0AAP0E0M8</accession>
<dbReference type="InterPro" id="IPR025714">
    <property type="entry name" value="Methyltranfer_dom"/>
</dbReference>
<evidence type="ECO:0000313" key="6">
    <source>
        <dbReference type="Proteomes" id="UP001419268"/>
    </source>
</evidence>
<comment type="similarity">
    <text evidence="1">Belongs to the methyltransferase superfamily.</text>
</comment>
<evidence type="ECO:0000256" key="2">
    <source>
        <dbReference type="ARBA" id="ARBA00022603"/>
    </source>
</evidence>
<feature type="domain" description="Methyltransferase" evidence="4">
    <location>
        <begin position="46"/>
        <end position="158"/>
    </location>
</feature>
<dbReference type="SUPFAM" id="SSF53335">
    <property type="entry name" value="S-adenosyl-L-methionine-dependent methyltransferases"/>
    <property type="match status" value="1"/>
</dbReference>
<dbReference type="EMBL" id="JBBNAG010000013">
    <property type="protein sequence ID" value="KAK9084416.1"/>
    <property type="molecule type" value="Genomic_DNA"/>
</dbReference>
<keyword evidence="6" id="KW-1185">Reference proteome</keyword>
<dbReference type="AlphaFoldDB" id="A0AAP0E0M8"/>